<dbReference type="Gene3D" id="2.60.40.10">
    <property type="entry name" value="Immunoglobulins"/>
    <property type="match status" value="3"/>
</dbReference>
<reference evidence="2 3" key="1">
    <citation type="submission" date="2020-07" db="EMBL/GenBank/DDBJ databases">
        <authorList>
            <person name="Sun Q."/>
        </authorList>
    </citation>
    <scope>NUCLEOTIDE SEQUENCE [LARGE SCALE GENOMIC DNA]</scope>
    <source>
        <strain evidence="2 3">MAH-1</strain>
    </source>
</reference>
<evidence type="ECO:0000313" key="3">
    <source>
        <dbReference type="Proteomes" id="UP000535020"/>
    </source>
</evidence>
<proteinExistence type="predicted"/>
<dbReference type="SUPFAM" id="SSF49299">
    <property type="entry name" value="PKD domain"/>
    <property type="match status" value="1"/>
</dbReference>
<dbReference type="AlphaFoldDB" id="A0A7Y9C4Z6"/>
<accession>A0A7Y9C4Z6</accession>
<dbReference type="InterPro" id="IPR035986">
    <property type="entry name" value="PKD_dom_sf"/>
</dbReference>
<dbReference type="Pfam" id="PF13585">
    <property type="entry name" value="CHU_C"/>
    <property type="match status" value="1"/>
</dbReference>
<protein>
    <submittedName>
        <fullName evidence="2">Gliding motility-associated C-terminal domain-containing protein</fullName>
    </submittedName>
</protein>
<keyword evidence="1" id="KW-0732">Signal</keyword>
<comment type="caution">
    <text evidence="2">The sequence shown here is derived from an EMBL/GenBank/DDBJ whole genome shotgun (WGS) entry which is preliminary data.</text>
</comment>
<dbReference type="EMBL" id="JACBJI010000003">
    <property type="protein sequence ID" value="NYA70771.1"/>
    <property type="molecule type" value="Genomic_DNA"/>
</dbReference>
<feature type="chain" id="PRO_5031424728" evidence="1">
    <location>
        <begin position="26"/>
        <end position="1065"/>
    </location>
</feature>
<organism evidence="2 3">
    <name type="scientific">Flavobacterium agri</name>
    <dbReference type="NCBI Taxonomy" id="2743471"/>
    <lineage>
        <taxon>Bacteria</taxon>
        <taxon>Pseudomonadati</taxon>
        <taxon>Bacteroidota</taxon>
        <taxon>Flavobacteriia</taxon>
        <taxon>Flavobacteriales</taxon>
        <taxon>Flavobacteriaceae</taxon>
        <taxon>Flavobacterium</taxon>
    </lineage>
</organism>
<sequence length="1065" mass="115365">MRNRYPRFFRFYFLLICFCATSAFGQLSDFDFDITHTNETCTGNGSMTFSVSGTQPGSSMLYSIYLLPNTTTPVSVTSAATFSGLTAGNYQVIATQTLNGNTGTQQENVIITDHVEDLQYSINHTYGECYKTAVLHVNITSGNPISYEVMSGPQTFPAQASNEFVVTQGGTYTIRVFDECGEALVQTYTFIFDPGISLPFSANATTEVVGCNLMAVNQTFETTGVFAYPLQVTYTINIPGSDPITSSFTVESGGANSVTITQNLIVGPNETYSYVVNVVDACGFSYTDEGSVENDPQIPIVTPSGGDCDTTDYTLYFATAGTVISAPDTYGFDLPHELVMGQPNSFPIPDLLPGTYTVLALDFCQQPHEIEFTVEAVEPPGPTVNIQLGCGAGMASVYIRADGGIETIDVISAPAAYPYPLPHNLNYALDAGGALRLANLPAGEYIFHIVNDCGFEWDFPVSLSGLVFEADVDVIQHCGSFDLDLSYVDNSTAGVSFWLQKYNPNTNTWGHPQTGNPYPINTQPNLGNSRPLGDGLTLNLLYTGHFRVISYRVMFSTIESERHCINVLNEFDVLLAPIIEDAYSFSCDNATFDVIIDATGMAPLQYSITQMNNSPYVVNNGTSNIFTGLTPGIYNFQVQDVCGNIANRLFEISEPYSMQIISSGTCEGQPFTLSVPNYEFLDYTWYLDNPGNVLSNSATLEIPAISAADLGTYYVHIFTDNPESCIDITLEFNLDMITPLAQAGTDSSETYCGNPGTLDLSAFLGGNFQTGGVWSENTASGTLSISSWDATSVASGTYVFVYTKSSECGPDDISVHSFTINPAPENPIAFLEQDVCQQGDLHLLSSTVAGATYVWTGPNGFTSSEQNPTILNATSANNGTYTVQAFIGDCPSEISNLEVILSELPDFTLSAECNNNRMLITATSASAETFTYAWSGPNGYSSSVNPADISGNAPGQYSLTVTNQAGCSATFSQNVTATLCQIPKGISFNEDGLNDDFDLSGFGDNLKVKIFNRYGMVVYEMNDYVNQWHGQCKDGNMLPSATYYYYIQNAEGQEKTGWVYLMRNE</sequence>
<keyword evidence="3" id="KW-1185">Reference proteome</keyword>
<dbReference type="NCBIfam" id="TIGR04131">
    <property type="entry name" value="Bac_Flav_CTERM"/>
    <property type="match status" value="1"/>
</dbReference>
<dbReference type="Proteomes" id="UP000535020">
    <property type="component" value="Unassembled WGS sequence"/>
</dbReference>
<feature type="signal peptide" evidence="1">
    <location>
        <begin position="1"/>
        <end position="25"/>
    </location>
</feature>
<dbReference type="InterPro" id="IPR013783">
    <property type="entry name" value="Ig-like_fold"/>
</dbReference>
<evidence type="ECO:0000313" key="2">
    <source>
        <dbReference type="EMBL" id="NYA70771.1"/>
    </source>
</evidence>
<evidence type="ECO:0000256" key="1">
    <source>
        <dbReference type="SAM" id="SignalP"/>
    </source>
</evidence>
<name>A0A7Y9C4Z6_9FLAO</name>
<gene>
    <name evidence="2" type="ORF">HZF10_07575</name>
</gene>
<dbReference type="InterPro" id="IPR026341">
    <property type="entry name" value="T9SS_type_B"/>
</dbReference>
<dbReference type="InterPro" id="IPR036179">
    <property type="entry name" value="Ig-like_dom_sf"/>
</dbReference>
<dbReference type="SUPFAM" id="SSF48726">
    <property type="entry name" value="Immunoglobulin"/>
    <property type="match status" value="1"/>
</dbReference>
<dbReference type="RefSeq" id="WP_176005597.1">
    <property type="nucleotide sequence ID" value="NZ_JABWMI010000010.1"/>
</dbReference>